<comment type="similarity">
    <text evidence="1">Belongs to the sigma-70 factor family. ECF subfamily.</text>
</comment>
<reference evidence="9" key="1">
    <citation type="submission" date="2016-10" db="EMBL/GenBank/DDBJ databases">
        <authorList>
            <person name="Varghese N."/>
            <person name="Submissions S."/>
        </authorList>
    </citation>
    <scope>NUCLEOTIDE SEQUENCE [LARGE SCALE GENOMIC DNA]</scope>
    <source>
        <strain evidence="9">DSM 5918</strain>
    </source>
</reference>
<dbReference type="GO" id="GO:0003677">
    <property type="term" value="F:DNA binding"/>
    <property type="evidence" value="ECO:0007669"/>
    <property type="project" value="UniProtKB-KW"/>
</dbReference>
<evidence type="ECO:0000256" key="4">
    <source>
        <dbReference type="ARBA" id="ARBA00023125"/>
    </source>
</evidence>
<dbReference type="Proteomes" id="UP000198635">
    <property type="component" value="Unassembled WGS sequence"/>
</dbReference>
<dbReference type="SUPFAM" id="SSF88659">
    <property type="entry name" value="Sigma3 and sigma4 domains of RNA polymerase sigma factors"/>
    <property type="match status" value="1"/>
</dbReference>
<dbReference type="Gene3D" id="1.10.1740.10">
    <property type="match status" value="1"/>
</dbReference>
<dbReference type="Gene3D" id="1.10.10.10">
    <property type="entry name" value="Winged helix-like DNA-binding domain superfamily/Winged helix DNA-binding domain"/>
    <property type="match status" value="1"/>
</dbReference>
<dbReference type="InterPro" id="IPR014284">
    <property type="entry name" value="RNA_pol_sigma-70_dom"/>
</dbReference>
<dbReference type="SUPFAM" id="SSF88946">
    <property type="entry name" value="Sigma2 domain of RNA polymerase sigma factors"/>
    <property type="match status" value="1"/>
</dbReference>
<keyword evidence="3" id="KW-0731">Sigma factor</keyword>
<keyword evidence="4" id="KW-0238">DNA-binding</keyword>
<dbReference type="InterPro" id="IPR007627">
    <property type="entry name" value="RNA_pol_sigma70_r2"/>
</dbReference>
<evidence type="ECO:0000259" key="6">
    <source>
        <dbReference type="Pfam" id="PF04542"/>
    </source>
</evidence>
<gene>
    <name evidence="8" type="ORF">SAMN04488082_10234</name>
</gene>
<dbReference type="Pfam" id="PF04542">
    <property type="entry name" value="Sigma70_r2"/>
    <property type="match status" value="1"/>
</dbReference>
<dbReference type="GO" id="GO:0016987">
    <property type="term" value="F:sigma factor activity"/>
    <property type="evidence" value="ECO:0007669"/>
    <property type="project" value="UniProtKB-KW"/>
</dbReference>
<protein>
    <submittedName>
        <fullName evidence="8">RNA polymerase, sigma subunit, ECF family</fullName>
    </submittedName>
</protein>
<evidence type="ECO:0000256" key="3">
    <source>
        <dbReference type="ARBA" id="ARBA00023082"/>
    </source>
</evidence>
<name>A0A1I3PKC7_9BACT</name>
<dbReference type="EMBL" id="FORX01000002">
    <property type="protein sequence ID" value="SFJ22134.1"/>
    <property type="molecule type" value="Genomic_DNA"/>
</dbReference>
<sequence length="183" mass="20988">MTQLTDEELMLSYAAGDMEAFEELYGRHKSRVFGFLMGKLKDRGEAEDTFQAIFSKLHQNRHRYRPDIPFLPWLFTISRNAVIDHVRKKAARRKYMTDSGYPVESYADPDQGLGSMDEVLSELSGLSESQRRALELRFSHGLTFAEIAERMQTSADNSRQIISRAVRKLRSLIAGRGGKHEED</sequence>
<dbReference type="AlphaFoldDB" id="A0A1I3PKC7"/>
<dbReference type="InterPro" id="IPR036388">
    <property type="entry name" value="WH-like_DNA-bd_sf"/>
</dbReference>
<evidence type="ECO:0000256" key="2">
    <source>
        <dbReference type="ARBA" id="ARBA00023015"/>
    </source>
</evidence>
<evidence type="ECO:0000259" key="7">
    <source>
        <dbReference type="Pfam" id="PF04545"/>
    </source>
</evidence>
<keyword evidence="5" id="KW-0804">Transcription</keyword>
<evidence type="ECO:0000313" key="9">
    <source>
        <dbReference type="Proteomes" id="UP000198635"/>
    </source>
</evidence>
<dbReference type="InterPro" id="IPR007630">
    <property type="entry name" value="RNA_pol_sigma70_r4"/>
</dbReference>
<dbReference type="GO" id="GO:0006352">
    <property type="term" value="P:DNA-templated transcription initiation"/>
    <property type="evidence" value="ECO:0007669"/>
    <property type="project" value="InterPro"/>
</dbReference>
<keyword evidence="9" id="KW-1185">Reference proteome</keyword>
<dbReference type="PANTHER" id="PTHR43133">
    <property type="entry name" value="RNA POLYMERASE ECF-TYPE SIGMA FACTO"/>
    <property type="match status" value="1"/>
</dbReference>
<dbReference type="InterPro" id="IPR013325">
    <property type="entry name" value="RNA_pol_sigma_r2"/>
</dbReference>
<feature type="domain" description="RNA polymerase sigma-70 region 4" evidence="7">
    <location>
        <begin position="123"/>
        <end position="170"/>
    </location>
</feature>
<evidence type="ECO:0000256" key="5">
    <source>
        <dbReference type="ARBA" id="ARBA00023163"/>
    </source>
</evidence>
<dbReference type="InterPro" id="IPR039425">
    <property type="entry name" value="RNA_pol_sigma-70-like"/>
</dbReference>
<dbReference type="NCBIfam" id="TIGR02937">
    <property type="entry name" value="sigma70-ECF"/>
    <property type="match status" value="1"/>
</dbReference>
<proteinExistence type="inferred from homology"/>
<feature type="domain" description="RNA polymerase sigma-70 region 2" evidence="6">
    <location>
        <begin position="24"/>
        <end position="90"/>
    </location>
</feature>
<dbReference type="STRING" id="52560.SAMN04488082_10234"/>
<evidence type="ECO:0000313" key="8">
    <source>
        <dbReference type="EMBL" id="SFJ22134.1"/>
    </source>
</evidence>
<keyword evidence="2" id="KW-0805">Transcription regulation</keyword>
<dbReference type="CDD" id="cd06171">
    <property type="entry name" value="Sigma70_r4"/>
    <property type="match status" value="1"/>
</dbReference>
<organism evidence="8 9">
    <name type="scientific">Desulfomicrobium apsheronum</name>
    <dbReference type="NCBI Taxonomy" id="52560"/>
    <lineage>
        <taxon>Bacteria</taxon>
        <taxon>Pseudomonadati</taxon>
        <taxon>Thermodesulfobacteriota</taxon>
        <taxon>Desulfovibrionia</taxon>
        <taxon>Desulfovibrionales</taxon>
        <taxon>Desulfomicrobiaceae</taxon>
        <taxon>Desulfomicrobium</taxon>
    </lineage>
</organism>
<dbReference type="Pfam" id="PF04545">
    <property type="entry name" value="Sigma70_r4"/>
    <property type="match status" value="1"/>
</dbReference>
<evidence type="ECO:0000256" key="1">
    <source>
        <dbReference type="ARBA" id="ARBA00010641"/>
    </source>
</evidence>
<dbReference type="PANTHER" id="PTHR43133:SF8">
    <property type="entry name" value="RNA POLYMERASE SIGMA FACTOR HI_1459-RELATED"/>
    <property type="match status" value="1"/>
</dbReference>
<accession>A0A1I3PKC7</accession>
<dbReference type="InterPro" id="IPR013324">
    <property type="entry name" value="RNA_pol_sigma_r3/r4-like"/>
</dbReference>